<keyword evidence="1" id="KW-1133">Transmembrane helix</keyword>
<comment type="caution">
    <text evidence="2">The sequence shown here is derived from an EMBL/GenBank/DDBJ whole genome shotgun (WGS) entry which is preliminary data.</text>
</comment>
<evidence type="ECO:0000313" key="2">
    <source>
        <dbReference type="EMBL" id="KKT59994.1"/>
    </source>
</evidence>
<keyword evidence="1" id="KW-0472">Membrane</keyword>
<dbReference type="AlphaFoldDB" id="A0A0G1LJI5"/>
<sequence>MDKNQHKEEPRKLKPIPEFSRFLLDESWLPTLLLVGMSVLFLTESFLLGGIAGLFAAVVIRATIMLTLRFVFKIDPQLVKPHNRLGKLFNDFPGIFVRKIR</sequence>
<accession>A0A0G1LJI5</accession>
<reference evidence="2 3" key="1">
    <citation type="journal article" date="2015" name="Nature">
        <title>rRNA introns, odd ribosomes, and small enigmatic genomes across a large radiation of phyla.</title>
        <authorList>
            <person name="Brown C.T."/>
            <person name="Hug L.A."/>
            <person name="Thomas B.C."/>
            <person name="Sharon I."/>
            <person name="Castelle C.J."/>
            <person name="Singh A."/>
            <person name="Wilkins M.J."/>
            <person name="Williams K.H."/>
            <person name="Banfield J.F."/>
        </authorList>
    </citation>
    <scope>NUCLEOTIDE SEQUENCE [LARGE SCALE GENOMIC DNA]</scope>
</reference>
<proteinExistence type="predicted"/>
<evidence type="ECO:0000313" key="3">
    <source>
        <dbReference type="Proteomes" id="UP000034087"/>
    </source>
</evidence>
<organism evidence="2 3">
    <name type="scientific">Candidatus Giovannonibacteria bacterium GW2011_GWA1_44_25</name>
    <dbReference type="NCBI Taxonomy" id="1618645"/>
    <lineage>
        <taxon>Bacteria</taxon>
        <taxon>Candidatus Giovannoniibacteriota</taxon>
    </lineage>
</organism>
<name>A0A0G1LJI5_9BACT</name>
<dbReference type="Proteomes" id="UP000034087">
    <property type="component" value="Unassembled WGS sequence"/>
</dbReference>
<protein>
    <submittedName>
        <fullName evidence="2">Uncharacterized protein</fullName>
    </submittedName>
</protein>
<evidence type="ECO:0000256" key="1">
    <source>
        <dbReference type="SAM" id="Phobius"/>
    </source>
</evidence>
<gene>
    <name evidence="2" type="ORF">UW53_C0004G0006</name>
</gene>
<feature type="transmembrane region" description="Helical" evidence="1">
    <location>
        <begin position="47"/>
        <end position="72"/>
    </location>
</feature>
<dbReference type="EMBL" id="LCIR01000004">
    <property type="protein sequence ID" value="KKT59994.1"/>
    <property type="molecule type" value="Genomic_DNA"/>
</dbReference>
<keyword evidence="1" id="KW-0812">Transmembrane</keyword>